<dbReference type="InterPro" id="IPR006665">
    <property type="entry name" value="OmpA-like"/>
</dbReference>
<dbReference type="RefSeq" id="WP_130966456.1">
    <property type="nucleotide sequence ID" value="NZ_SIXI01000001.1"/>
</dbReference>
<comment type="subcellular location">
    <subcellularLocation>
        <location evidence="1">Cell outer membrane</location>
    </subcellularLocation>
</comment>
<evidence type="ECO:0000256" key="6">
    <source>
        <dbReference type="SAM" id="SignalP"/>
    </source>
</evidence>
<feature type="chain" id="PRO_5020288013" evidence="6">
    <location>
        <begin position="31"/>
        <end position="194"/>
    </location>
</feature>
<evidence type="ECO:0000256" key="2">
    <source>
        <dbReference type="ARBA" id="ARBA00023136"/>
    </source>
</evidence>
<evidence type="ECO:0000259" key="7">
    <source>
        <dbReference type="PROSITE" id="PS51123"/>
    </source>
</evidence>
<dbReference type="PRINTS" id="PR01021">
    <property type="entry name" value="OMPADOMAIN"/>
</dbReference>
<organism evidence="8 9">
    <name type="scientific">Aquabacterium lacunae</name>
    <dbReference type="NCBI Taxonomy" id="2528630"/>
    <lineage>
        <taxon>Bacteria</taxon>
        <taxon>Pseudomonadati</taxon>
        <taxon>Pseudomonadota</taxon>
        <taxon>Betaproteobacteria</taxon>
        <taxon>Burkholderiales</taxon>
        <taxon>Aquabacterium</taxon>
    </lineage>
</organism>
<keyword evidence="3" id="KW-0998">Cell outer membrane</keyword>
<evidence type="ECO:0000313" key="9">
    <source>
        <dbReference type="Proteomes" id="UP000292120"/>
    </source>
</evidence>
<evidence type="ECO:0000256" key="4">
    <source>
        <dbReference type="PROSITE-ProRule" id="PRU00473"/>
    </source>
</evidence>
<dbReference type="Proteomes" id="UP000292120">
    <property type="component" value="Unassembled WGS sequence"/>
</dbReference>
<feature type="domain" description="OmpA-like" evidence="7">
    <location>
        <begin position="81"/>
        <end position="194"/>
    </location>
</feature>
<proteinExistence type="predicted"/>
<dbReference type="SUPFAM" id="SSF103088">
    <property type="entry name" value="OmpA-like"/>
    <property type="match status" value="1"/>
</dbReference>
<name>A0A4Q9H2R5_9BURK</name>
<reference evidence="8 9" key="1">
    <citation type="submission" date="2019-02" db="EMBL/GenBank/DDBJ databases">
        <title>Aquabacterium sp. strain KMB7.</title>
        <authorList>
            <person name="Chen W.-M."/>
        </authorList>
    </citation>
    <scope>NUCLEOTIDE SEQUENCE [LARGE SCALE GENOMIC DNA]</scope>
    <source>
        <strain evidence="8 9">KMB7</strain>
    </source>
</reference>
<dbReference type="AlphaFoldDB" id="A0A4Q9H2R5"/>
<dbReference type="EMBL" id="SIXI01000001">
    <property type="protein sequence ID" value="TBO34513.1"/>
    <property type="molecule type" value="Genomic_DNA"/>
</dbReference>
<feature type="compositionally biased region" description="Basic residues" evidence="5">
    <location>
        <begin position="185"/>
        <end position="194"/>
    </location>
</feature>
<dbReference type="PANTHER" id="PTHR30329">
    <property type="entry name" value="STATOR ELEMENT OF FLAGELLAR MOTOR COMPLEX"/>
    <property type="match status" value="1"/>
</dbReference>
<evidence type="ECO:0000256" key="1">
    <source>
        <dbReference type="ARBA" id="ARBA00004442"/>
    </source>
</evidence>
<accession>A0A4Q9H2R5</accession>
<dbReference type="Pfam" id="PF00691">
    <property type="entry name" value="OmpA"/>
    <property type="match status" value="1"/>
</dbReference>
<gene>
    <name evidence="8" type="ORF">EYS42_03655</name>
</gene>
<sequence length="194" mass="20799">MMAPRAFGLAAAARVLFPWVLAAGMTAAQAQSVMVYENGQAPSAQDVADILSRGAVEQQKLRGQMPAGSPFAALEQKPVRQVTEASALSVPITFGFDSAQLTPQARIQLNTIAEGIKLTEGTVKVVIEGHTDAKGTLNYNDSLSLKRAQAVREYLIAAKGLSPRQLQVDGKGPRKPIDTDPYSPRNRRVQFRAG</sequence>
<dbReference type="OrthoDB" id="1149075at2"/>
<keyword evidence="6" id="KW-0732">Signal</keyword>
<dbReference type="PANTHER" id="PTHR30329:SF21">
    <property type="entry name" value="LIPOPROTEIN YIAD-RELATED"/>
    <property type="match status" value="1"/>
</dbReference>
<feature type="signal peptide" evidence="6">
    <location>
        <begin position="1"/>
        <end position="30"/>
    </location>
</feature>
<evidence type="ECO:0000256" key="5">
    <source>
        <dbReference type="SAM" id="MobiDB-lite"/>
    </source>
</evidence>
<comment type="caution">
    <text evidence="8">The sequence shown here is derived from an EMBL/GenBank/DDBJ whole genome shotgun (WGS) entry which is preliminary data.</text>
</comment>
<dbReference type="InterPro" id="IPR006664">
    <property type="entry name" value="OMP_bac"/>
</dbReference>
<dbReference type="GO" id="GO:0009279">
    <property type="term" value="C:cell outer membrane"/>
    <property type="evidence" value="ECO:0007669"/>
    <property type="project" value="UniProtKB-SubCell"/>
</dbReference>
<dbReference type="PROSITE" id="PS51123">
    <property type="entry name" value="OMPA_2"/>
    <property type="match status" value="1"/>
</dbReference>
<keyword evidence="2 4" id="KW-0472">Membrane</keyword>
<evidence type="ECO:0000256" key="3">
    <source>
        <dbReference type="ARBA" id="ARBA00023237"/>
    </source>
</evidence>
<dbReference type="InterPro" id="IPR036737">
    <property type="entry name" value="OmpA-like_sf"/>
</dbReference>
<feature type="region of interest" description="Disordered" evidence="5">
    <location>
        <begin position="165"/>
        <end position="194"/>
    </location>
</feature>
<evidence type="ECO:0000313" key="8">
    <source>
        <dbReference type="EMBL" id="TBO34513.1"/>
    </source>
</evidence>
<dbReference type="CDD" id="cd07185">
    <property type="entry name" value="OmpA_C-like"/>
    <property type="match status" value="1"/>
</dbReference>
<dbReference type="Gene3D" id="3.30.1330.60">
    <property type="entry name" value="OmpA-like domain"/>
    <property type="match status" value="1"/>
</dbReference>
<protein>
    <submittedName>
        <fullName evidence="8">OmpA family protein</fullName>
    </submittedName>
</protein>
<dbReference type="InterPro" id="IPR050330">
    <property type="entry name" value="Bact_OuterMem_StrucFunc"/>
</dbReference>
<keyword evidence="9" id="KW-1185">Reference proteome</keyword>